<dbReference type="GO" id="GO:0000160">
    <property type="term" value="P:phosphorelay signal transduction system"/>
    <property type="evidence" value="ECO:0007669"/>
    <property type="project" value="InterPro"/>
</dbReference>
<organism evidence="3 4">
    <name type="scientific">Thermodesulforhabdus norvegica</name>
    <dbReference type="NCBI Taxonomy" id="39841"/>
    <lineage>
        <taxon>Bacteria</taxon>
        <taxon>Pseudomonadati</taxon>
        <taxon>Thermodesulfobacteriota</taxon>
        <taxon>Syntrophobacteria</taxon>
        <taxon>Syntrophobacterales</taxon>
        <taxon>Thermodesulforhabdaceae</taxon>
        <taxon>Thermodesulforhabdus</taxon>
    </lineage>
</organism>
<protein>
    <recommendedName>
        <fullName evidence="2">Response regulatory domain-containing protein</fullName>
    </recommendedName>
</protein>
<keyword evidence="4" id="KW-1185">Reference proteome</keyword>
<dbReference type="InterPro" id="IPR001789">
    <property type="entry name" value="Sig_transdc_resp-reg_receiver"/>
</dbReference>
<name>A0A1I4SHN4_9BACT</name>
<dbReference type="PROSITE" id="PS50110">
    <property type="entry name" value="RESPONSE_REGULATORY"/>
    <property type="match status" value="1"/>
</dbReference>
<evidence type="ECO:0000256" key="1">
    <source>
        <dbReference type="PROSITE-ProRule" id="PRU00169"/>
    </source>
</evidence>
<sequence length="137" mass="14994">MEPSGCRVLVIDRNRHVRSLLQRELLRDGHEVETAPGDGVVGGKAGVSYDIVILDAELLHGSMWNSLETLRSQSPHMVVILHSLDLPPDALNGVIPPGWHGRVTVVEKGNLVALREVILVYAECCCGGKRRRSDGKE</sequence>
<dbReference type="OrthoDB" id="5421344at2"/>
<dbReference type="InterPro" id="IPR011006">
    <property type="entry name" value="CheY-like_superfamily"/>
</dbReference>
<dbReference type="STRING" id="39841.SAMN05660836_00970"/>
<accession>A0A1I4SHN4</accession>
<evidence type="ECO:0000313" key="3">
    <source>
        <dbReference type="EMBL" id="SFM63969.1"/>
    </source>
</evidence>
<feature type="modified residue" description="4-aspartylphosphate" evidence="1">
    <location>
        <position position="55"/>
    </location>
</feature>
<proteinExistence type="predicted"/>
<evidence type="ECO:0000313" key="4">
    <source>
        <dbReference type="Proteomes" id="UP000199611"/>
    </source>
</evidence>
<reference evidence="3 4" key="1">
    <citation type="submission" date="2016-10" db="EMBL/GenBank/DDBJ databases">
        <authorList>
            <person name="de Groot N.N."/>
        </authorList>
    </citation>
    <scope>NUCLEOTIDE SEQUENCE [LARGE SCALE GENOMIC DNA]</scope>
    <source>
        <strain evidence="3 4">DSM 9990</strain>
    </source>
</reference>
<feature type="domain" description="Response regulatory" evidence="2">
    <location>
        <begin position="7"/>
        <end position="123"/>
    </location>
</feature>
<evidence type="ECO:0000259" key="2">
    <source>
        <dbReference type="PROSITE" id="PS50110"/>
    </source>
</evidence>
<dbReference type="EMBL" id="FOUU01000002">
    <property type="protein sequence ID" value="SFM63969.1"/>
    <property type="molecule type" value="Genomic_DNA"/>
</dbReference>
<dbReference type="RefSeq" id="WP_093393898.1">
    <property type="nucleotide sequence ID" value="NZ_FOUU01000002.1"/>
</dbReference>
<dbReference type="AlphaFoldDB" id="A0A1I4SHN4"/>
<dbReference type="Proteomes" id="UP000199611">
    <property type="component" value="Unassembled WGS sequence"/>
</dbReference>
<dbReference type="CDD" id="cd00156">
    <property type="entry name" value="REC"/>
    <property type="match status" value="1"/>
</dbReference>
<dbReference type="Gene3D" id="3.40.50.2300">
    <property type="match status" value="1"/>
</dbReference>
<gene>
    <name evidence="3" type="ORF">SAMN05660836_00970</name>
</gene>
<dbReference type="SUPFAM" id="SSF52172">
    <property type="entry name" value="CheY-like"/>
    <property type="match status" value="1"/>
</dbReference>
<keyword evidence="1" id="KW-0597">Phosphoprotein</keyword>